<keyword evidence="1" id="KW-0812">Transmembrane</keyword>
<evidence type="ECO:0000313" key="2">
    <source>
        <dbReference type="EMBL" id="MFC6119749.1"/>
    </source>
</evidence>
<feature type="transmembrane region" description="Helical" evidence="1">
    <location>
        <begin position="21"/>
        <end position="43"/>
    </location>
</feature>
<name>A0ABW1PUW1_9ENTR</name>
<keyword evidence="3" id="KW-1185">Reference proteome</keyword>
<organism evidence="2 3">
    <name type="scientific">Citrobacter bitternis</name>
    <dbReference type="NCBI Taxonomy" id="1585982"/>
    <lineage>
        <taxon>Bacteria</taxon>
        <taxon>Pseudomonadati</taxon>
        <taxon>Pseudomonadota</taxon>
        <taxon>Gammaproteobacteria</taxon>
        <taxon>Enterobacterales</taxon>
        <taxon>Enterobacteriaceae</taxon>
        <taxon>Citrobacter</taxon>
    </lineage>
</organism>
<evidence type="ECO:0000256" key="1">
    <source>
        <dbReference type="SAM" id="Phobius"/>
    </source>
</evidence>
<comment type="caution">
    <text evidence="2">The sequence shown here is derived from an EMBL/GenBank/DDBJ whole genome shotgun (WGS) entry which is preliminary data.</text>
</comment>
<keyword evidence="1" id="KW-0472">Membrane</keyword>
<dbReference type="Proteomes" id="UP001596169">
    <property type="component" value="Unassembled WGS sequence"/>
</dbReference>
<proteinExistence type="predicted"/>
<gene>
    <name evidence="2" type="ORF">ACFPZP_01540</name>
</gene>
<dbReference type="RefSeq" id="WP_378108809.1">
    <property type="nucleotide sequence ID" value="NZ_JBHSRG010000002.1"/>
</dbReference>
<dbReference type="Pfam" id="PF18742">
    <property type="entry name" value="DpnII-MboI"/>
    <property type="match status" value="1"/>
</dbReference>
<accession>A0ABW1PUW1</accession>
<feature type="transmembrane region" description="Helical" evidence="1">
    <location>
        <begin position="145"/>
        <end position="164"/>
    </location>
</feature>
<evidence type="ECO:0000313" key="3">
    <source>
        <dbReference type="Proteomes" id="UP001596169"/>
    </source>
</evidence>
<sequence length="347" mass="40248">MSSLFSQVKTYSNIILKTRKIIFCSKLSIITSILLTGAGYYSLISDYFQPYDPTNLSIISAMMDDDYKSINNTTISILENYNNGESKIKPTSDLYSFIPSRFFAMTVHIHGKLKPIEQNDITENAPLIKYRYELTYRISISKPCLILFLLIELILCYGLIYFHFHTRSKHEVDFEDKVINTYYEMLSSPLDSTNLSEVEKLKITLKKFNAFQLAINNRYNGRCGIKINDEYDVQDLLHAILVLHFNDLHKESAVPYYLGSSSRIDFLIRDKGIAIEAKKPNKYLRDRMLADQIISDIHRYQSHPVCQHIIFFIYDPDHFIKNPVGLQNDINKIQSNITSHLIITPEI</sequence>
<reference evidence="3" key="1">
    <citation type="journal article" date="2019" name="Int. J. Syst. Evol. Microbiol.">
        <title>The Global Catalogue of Microorganisms (GCM) 10K type strain sequencing project: providing services to taxonomists for standard genome sequencing and annotation.</title>
        <authorList>
            <consortium name="The Broad Institute Genomics Platform"/>
            <consortium name="The Broad Institute Genome Sequencing Center for Infectious Disease"/>
            <person name="Wu L."/>
            <person name="Ma J."/>
        </authorList>
    </citation>
    <scope>NUCLEOTIDE SEQUENCE [LARGE SCALE GENOMIC DNA]</scope>
    <source>
        <strain evidence="3">JCM30009</strain>
    </source>
</reference>
<keyword evidence="1" id="KW-1133">Transmembrane helix</keyword>
<dbReference type="EMBL" id="JBHSRG010000002">
    <property type="protein sequence ID" value="MFC6119749.1"/>
    <property type="molecule type" value="Genomic_DNA"/>
</dbReference>
<protein>
    <submittedName>
        <fullName evidence="2">Uncharacterized protein</fullName>
    </submittedName>
</protein>